<keyword evidence="1" id="KW-1133">Transmembrane helix</keyword>
<protein>
    <submittedName>
        <fullName evidence="2">Uncharacterized protein</fullName>
    </submittedName>
</protein>
<feature type="transmembrane region" description="Helical" evidence="1">
    <location>
        <begin position="39"/>
        <end position="56"/>
    </location>
</feature>
<dbReference type="PROSITE" id="PS51257">
    <property type="entry name" value="PROKAR_LIPOPROTEIN"/>
    <property type="match status" value="1"/>
</dbReference>
<keyword evidence="1" id="KW-0472">Membrane</keyword>
<accession>A0A8S5M9S8</accession>
<reference evidence="2" key="1">
    <citation type="journal article" date="2021" name="Proc. Natl. Acad. Sci. U.S.A.">
        <title>A Catalog of Tens of Thousands of Viruses from Human Metagenomes Reveals Hidden Associations with Chronic Diseases.</title>
        <authorList>
            <person name="Tisza M.J."/>
            <person name="Buck C.B."/>
        </authorList>
    </citation>
    <scope>NUCLEOTIDE SEQUENCE</scope>
    <source>
        <strain evidence="2">Ctv4j104</strain>
    </source>
</reference>
<feature type="transmembrane region" description="Helical" evidence="1">
    <location>
        <begin position="68"/>
        <end position="88"/>
    </location>
</feature>
<sequence length="156" mass="17218">MKPVAKYNTYKAISTLLTCGTPMATLLACGDSFLQSPKSTVSAAGIFMLLFTILLFKDKMLEHFKMPSATVIALVILILILLIENILAPIKIMCIMTIAASGIDKFTFDPAYHALEKALGDEAQIYKHFGFLFCKSETIEGLKNASRCEDKRNENS</sequence>
<dbReference type="EMBL" id="BK014855">
    <property type="protein sequence ID" value="DAD79002.1"/>
    <property type="molecule type" value="Genomic_DNA"/>
</dbReference>
<organism evidence="2">
    <name type="scientific">Siphoviridae sp. ctv4j104</name>
    <dbReference type="NCBI Taxonomy" id="2826510"/>
    <lineage>
        <taxon>Viruses</taxon>
        <taxon>Duplodnaviria</taxon>
        <taxon>Heunggongvirae</taxon>
        <taxon>Uroviricota</taxon>
        <taxon>Caudoviricetes</taxon>
    </lineage>
</organism>
<keyword evidence="1" id="KW-0812">Transmembrane</keyword>
<evidence type="ECO:0000256" key="1">
    <source>
        <dbReference type="SAM" id="Phobius"/>
    </source>
</evidence>
<evidence type="ECO:0000313" key="2">
    <source>
        <dbReference type="EMBL" id="DAD79002.1"/>
    </source>
</evidence>
<proteinExistence type="predicted"/>
<name>A0A8S5M9S8_9CAUD</name>